<dbReference type="STRING" id="1173020.Cha6605_0189"/>
<evidence type="ECO:0000256" key="2">
    <source>
        <dbReference type="RuleBase" id="RU363072"/>
    </source>
</evidence>
<dbReference type="PANTHER" id="PTHR43308:SF1">
    <property type="entry name" value="OUTER MEMBRANE PROTEIN ALPHA"/>
    <property type="match status" value="1"/>
</dbReference>
<comment type="similarity">
    <text evidence="1 2">Belongs to the OprB family.</text>
</comment>
<gene>
    <name evidence="4" type="ORF">Cha6605_0189</name>
</gene>
<dbReference type="Proteomes" id="UP000010366">
    <property type="component" value="Chromosome"/>
</dbReference>
<dbReference type="GO" id="GO:0015288">
    <property type="term" value="F:porin activity"/>
    <property type="evidence" value="ECO:0007669"/>
    <property type="project" value="InterPro"/>
</dbReference>
<dbReference type="HOGENOM" id="CLU_018575_1_0_3"/>
<accession>K9UA46</accession>
<proteinExistence type="inferred from homology"/>
<dbReference type="PATRIC" id="fig|1173020.3.peg.223"/>
<keyword evidence="5" id="KW-1185">Reference proteome</keyword>
<dbReference type="InterPro" id="IPR038673">
    <property type="entry name" value="OprB_sf"/>
</dbReference>
<dbReference type="eggNOG" id="COG3659">
    <property type="taxonomic scope" value="Bacteria"/>
</dbReference>
<dbReference type="Pfam" id="PF04966">
    <property type="entry name" value="OprB"/>
    <property type="match status" value="1"/>
</dbReference>
<dbReference type="KEGG" id="cmp:Cha6605_0189"/>
<dbReference type="PANTHER" id="PTHR43308">
    <property type="entry name" value="OUTER MEMBRANE PROTEIN ALPHA-RELATED"/>
    <property type="match status" value="1"/>
</dbReference>
<evidence type="ECO:0000256" key="3">
    <source>
        <dbReference type="SAM" id="MobiDB-lite"/>
    </source>
</evidence>
<dbReference type="InterPro" id="IPR047684">
    <property type="entry name" value="Por_som-like"/>
</dbReference>
<dbReference type="Gene3D" id="2.40.160.180">
    <property type="entry name" value="Carbohydrate-selective porin OprB"/>
    <property type="match status" value="1"/>
</dbReference>
<reference evidence="4 5" key="1">
    <citation type="submission" date="2012-05" db="EMBL/GenBank/DDBJ databases">
        <title>Finished chromosome of genome of Chamaesiphon sp. PCC 6605.</title>
        <authorList>
            <consortium name="US DOE Joint Genome Institute"/>
            <person name="Gugger M."/>
            <person name="Coursin T."/>
            <person name="Rippka R."/>
            <person name="Tandeau De Marsac N."/>
            <person name="Huntemann M."/>
            <person name="Wei C.-L."/>
            <person name="Han J."/>
            <person name="Detter J.C."/>
            <person name="Han C."/>
            <person name="Tapia R."/>
            <person name="Chen A."/>
            <person name="Kyrpides N."/>
            <person name="Mavromatis K."/>
            <person name="Markowitz V."/>
            <person name="Szeto E."/>
            <person name="Ivanova N."/>
            <person name="Pagani I."/>
            <person name="Pati A."/>
            <person name="Goodwin L."/>
            <person name="Nordberg H.P."/>
            <person name="Cantor M.N."/>
            <person name="Hua S.X."/>
            <person name="Woyke T."/>
            <person name="Kerfeld C.A."/>
        </authorList>
    </citation>
    <scope>NUCLEOTIDE SEQUENCE [LARGE SCALE GENOMIC DNA]</scope>
    <source>
        <strain evidence="5">ATCC 27169 / PCC 6605</strain>
    </source>
</reference>
<evidence type="ECO:0000313" key="4">
    <source>
        <dbReference type="EMBL" id="AFY91493.1"/>
    </source>
</evidence>
<protein>
    <submittedName>
        <fullName evidence="4">Carbohydrate-selective porin, OprB family</fullName>
    </submittedName>
</protein>
<dbReference type="EMBL" id="CP003600">
    <property type="protein sequence ID" value="AFY91493.1"/>
    <property type="molecule type" value="Genomic_DNA"/>
</dbReference>
<dbReference type="AlphaFoldDB" id="K9UA46"/>
<name>K9UA46_CHAP6</name>
<dbReference type="NCBIfam" id="NF033921">
    <property type="entry name" value="por_somb"/>
    <property type="match status" value="1"/>
</dbReference>
<evidence type="ECO:0000313" key="5">
    <source>
        <dbReference type="Proteomes" id="UP000010366"/>
    </source>
</evidence>
<evidence type="ECO:0000256" key="1">
    <source>
        <dbReference type="ARBA" id="ARBA00008769"/>
    </source>
</evidence>
<feature type="region of interest" description="Disordered" evidence="3">
    <location>
        <begin position="96"/>
        <end position="119"/>
    </location>
</feature>
<dbReference type="InterPro" id="IPR007049">
    <property type="entry name" value="Carb-sel_porin_OprB"/>
</dbReference>
<sequence length="547" mass="58729">MVWIAGGSFANADEAKTSTTASVTEATAEQIERATQATEIKPNDWAYRTLQALGSKYSCSNTPTGDKTLSREEFATSLNSCVQSIEQLVARRKPRRIKKRRTAPPAVVTPPPVTPEVAPPDPVPVVPPAPVEPEVSQQDLDQLKQLVQSFSTELQAVDGRIQALDAKVAKLKDQSFSTTTKLVGEAIFAVTGLAGGPATATRNTIFSDRVRLNFRSSFTGKDLLLVRLQSRNSNSFAGTPSGTNMTRLGFEGSEENATFIHRLQYQLPLAASTKVFIEAVGSEFNDNYFNFNPEHQAAGTGAVTRFGRFNPIYRLSNEGAGIGVDHKFSPNLGLVVSYAVPRVPQAGVNPAPETANNPGTGIFNGSNVIFSQLTVKPSEDVSLGLAYARTYTTNGSVISGNTGSAFANNPFSGAPTSANHYSVLGSVNLSKDVIFSAWGGVTQANRETAAGGRAEMWNYAGTLAFKDFGSKGSTLGFVVGMQPRIGLNTAVATRVDRDSSLHFETFYKYKVSDNLFITPGLLLLTNPEHNSNIPTEYLGTIRTTFVF</sequence>
<dbReference type="GO" id="GO:0008643">
    <property type="term" value="P:carbohydrate transport"/>
    <property type="evidence" value="ECO:0007669"/>
    <property type="project" value="InterPro"/>
</dbReference>
<dbReference type="InterPro" id="IPR051465">
    <property type="entry name" value="Cell_Envelope_Struct_Comp"/>
</dbReference>
<dbReference type="GO" id="GO:0016020">
    <property type="term" value="C:membrane"/>
    <property type="evidence" value="ECO:0007669"/>
    <property type="project" value="InterPro"/>
</dbReference>
<organism evidence="4 5">
    <name type="scientific">Chamaesiphon minutus (strain ATCC 27169 / PCC 6605)</name>
    <dbReference type="NCBI Taxonomy" id="1173020"/>
    <lineage>
        <taxon>Bacteria</taxon>
        <taxon>Bacillati</taxon>
        <taxon>Cyanobacteriota</taxon>
        <taxon>Cyanophyceae</taxon>
        <taxon>Gomontiellales</taxon>
        <taxon>Chamaesiphonaceae</taxon>
        <taxon>Chamaesiphon</taxon>
    </lineage>
</organism>
<feature type="compositionally biased region" description="Pro residues" evidence="3">
    <location>
        <begin position="107"/>
        <end position="119"/>
    </location>
</feature>